<feature type="transmembrane region" description="Helical" evidence="8">
    <location>
        <begin position="227"/>
        <end position="251"/>
    </location>
</feature>
<keyword evidence="6" id="KW-0443">Lipid metabolism</keyword>
<protein>
    <submittedName>
        <fullName evidence="9">Uncharacterized protein</fullName>
    </submittedName>
</protein>
<gene>
    <name evidence="9" type="ORF">CAUJ_LOCUS13731</name>
</gene>
<dbReference type="GO" id="GO:0034389">
    <property type="term" value="P:lipid droplet organization"/>
    <property type="evidence" value="ECO:0007669"/>
    <property type="project" value="InterPro"/>
</dbReference>
<evidence type="ECO:0000256" key="6">
    <source>
        <dbReference type="ARBA" id="ARBA00023098"/>
    </source>
</evidence>
<dbReference type="GO" id="GO:0010945">
    <property type="term" value="F:coenzyme A diphosphatase activity"/>
    <property type="evidence" value="ECO:0007669"/>
    <property type="project" value="InterPro"/>
</dbReference>
<name>A0A8S1HSH0_9PELO</name>
<evidence type="ECO:0000313" key="10">
    <source>
        <dbReference type="Proteomes" id="UP000835052"/>
    </source>
</evidence>
<evidence type="ECO:0000256" key="4">
    <source>
        <dbReference type="ARBA" id="ARBA00022824"/>
    </source>
</evidence>
<accession>A0A8S1HSH0</accession>
<evidence type="ECO:0000256" key="5">
    <source>
        <dbReference type="ARBA" id="ARBA00022989"/>
    </source>
</evidence>
<dbReference type="GO" id="GO:0019915">
    <property type="term" value="P:lipid storage"/>
    <property type="evidence" value="ECO:0007669"/>
    <property type="project" value="InterPro"/>
</dbReference>
<keyword evidence="3" id="KW-0378">Hydrolase</keyword>
<dbReference type="PANTHER" id="PTHR23129:SF0">
    <property type="entry name" value="ACYL-COENZYME A DIPHOSPHATASE FITM2"/>
    <property type="match status" value="1"/>
</dbReference>
<organism evidence="9 10">
    <name type="scientific">Caenorhabditis auriculariae</name>
    <dbReference type="NCBI Taxonomy" id="2777116"/>
    <lineage>
        <taxon>Eukaryota</taxon>
        <taxon>Metazoa</taxon>
        <taxon>Ecdysozoa</taxon>
        <taxon>Nematoda</taxon>
        <taxon>Chromadorea</taxon>
        <taxon>Rhabditida</taxon>
        <taxon>Rhabditina</taxon>
        <taxon>Rhabditomorpha</taxon>
        <taxon>Rhabditoidea</taxon>
        <taxon>Rhabditidae</taxon>
        <taxon>Peloderinae</taxon>
        <taxon>Caenorhabditis</taxon>
    </lineage>
</organism>
<sequence length="299" mass="34652">MKMNGNLRIPPVKTFPSSTDETRRIVSENQPNFFTGLLVNFSKKILFNDAKNIAIFYLVFLSALAFLESLYEFDGTFFLVQKNNFVNQYGVKIGWFWTLAIVGPFIWFSSKAHNKKDSRDQPLIDIARLGVATACWYGATNLFRYIHELTSHCTSGLSFSLQKCEVEGGDWIHGWDFSGHCFLMLYSILVLTEEASAFRNYQKVTDEVLPTNEDWEDHRKITRIINFFFVAMGVLHVLWFKQLMISVIYYHTWVEEFGGALTAVACWYLTYRVLYPAGFLQSPIDRSKTSKRVSNVKRR</sequence>
<keyword evidence="7 8" id="KW-0472">Membrane</keyword>
<feature type="transmembrane region" description="Helical" evidence="8">
    <location>
        <begin position="93"/>
        <end position="110"/>
    </location>
</feature>
<dbReference type="EMBL" id="CAJGYM010000106">
    <property type="protein sequence ID" value="CAD6197824.1"/>
    <property type="molecule type" value="Genomic_DNA"/>
</dbReference>
<dbReference type="HAMAP" id="MF_03230">
    <property type="entry name" value="FITM2"/>
    <property type="match status" value="1"/>
</dbReference>
<comment type="subcellular location">
    <subcellularLocation>
        <location evidence="1">Endoplasmic reticulum membrane</location>
        <topology evidence="1">Multi-pass membrane protein</topology>
    </subcellularLocation>
</comment>
<reference evidence="9" key="1">
    <citation type="submission" date="2020-10" db="EMBL/GenBank/DDBJ databases">
        <authorList>
            <person name="Kikuchi T."/>
        </authorList>
    </citation>
    <scope>NUCLEOTIDE SEQUENCE</scope>
    <source>
        <strain evidence="9">NKZ352</strain>
    </source>
</reference>
<dbReference type="OrthoDB" id="5579088at2759"/>
<keyword evidence="5 8" id="KW-1133">Transmembrane helix</keyword>
<dbReference type="InterPro" id="IPR019388">
    <property type="entry name" value="FIT"/>
</dbReference>
<dbReference type="PANTHER" id="PTHR23129">
    <property type="entry name" value="ACYL-COENZYME A DIPHOSPHATASE FITM2"/>
    <property type="match status" value="1"/>
</dbReference>
<feature type="transmembrane region" description="Helical" evidence="8">
    <location>
        <begin position="257"/>
        <end position="280"/>
    </location>
</feature>
<keyword evidence="4" id="KW-0256">Endoplasmic reticulum</keyword>
<evidence type="ECO:0000256" key="1">
    <source>
        <dbReference type="ARBA" id="ARBA00004477"/>
    </source>
</evidence>
<comment type="caution">
    <text evidence="9">The sequence shown here is derived from an EMBL/GenBank/DDBJ whole genome shotgun (WGS) entry which is preliminary data.</text>
</comment>
<evidence type="ECO:0000313" key="9">
    <source>
        <dbReference type="EMBL" id="CAD6197824.1"/>
    </source>
</evidence>
<evidence type="ECO:0000256" key="7">
    <source>
        <dbReference type="ARBA" id="ARBA00023136"/>
    </source>
</evidence>
<dbReference type="GO" id="GO:0005789">
    <property type="term" value="C:endoplasmic reticulum membrane"/>
    <property type="evidence" value="ECO:0007669"/>
    <property type="project" value="UniProtKB-SubCell"/>
</dbReference>
<dbReference type="InterPro" id="IPR046401">
    <property type="entry name" value="FITM1/2"/>
</dbReference>
<feature type="transmembrane region" description="Helical" evidence="8">
    <location>
        <begin position="53"/>
        <end position="73"/>
    </location>
</feature>
<evidence type="ECO:0000256" key="8">
    <source>
        <dbReference type="SAM" id="Phobius"/>
    </source>
</evidence>
<evidence type="ECO:0000256" key="2">
    <source>
        <dbReference type="ARBA" id="ARBA00022692"/>
    </source>
</evidence>
<keyword evidence="2 8" id="KW-0812">Transmembrane</keyword>
<dbReference type="Pfam" id="PF10261">
    <property type="entry name" value="FIT"/>
    <property type="match status" value="2"/>
</dbReference>
<proteinExistence type="inferred from homology"/>
<keyword evidence="10" id="KW-1185">Reference proteome</keyword>
<dbReference type="GO" id="GO:0008654">
    <property type="term" value="P:phospholipid biosynthetic process"/>
    <property type="evidence" value="ECO:0007669"/>
    <property type="project" value="TreeGrafter"/>
</dbReference>
<dbReference type="Proteomes" id="UP000835052">
    <property type="component" value="Unassembled WGS sequence"/>
</dbReference>
<evidence type="ECO:0000256" key="3">
    <source>
        <dbReference type="ARBA" id="ARBA00022801"/>
    </source>
</evidence>
<dbReference type="AlphaFoldDB" id="A0A8S1HSH0"/>